<feature type="domain" description="HAMP" evidence="13">
    <location>
        <begin position="182"/>
        <end position="233"/>
    </location>
</feature>
<dbReference type="SMART" id="SM00388">
    <property type="entry name" value="HisKA"/>
    <property type="match status" value="1"/>
</dbReference>
<evidence type="ECO:0000256" key="7">
    <source>
        <dbReference type="ARBA" id="ARBA00022777"/>
    </source>
</evidence>
<dbReference type="AlphaFoldDB" id="A0AAW8SYX6"/>
<dbReference type="PROSITE" id="PS50885">
    <property type="entry name" value="HAMP"/>
    <property type="match status" value="1"/>
</dbReference>
<keyword evidence="5" id="KW-0808">Transferase</keyword>
<evidence type="ECO:0000256" key="3">
    <source>
        <dbReference type="ARBA" id="ARBA00012438"/>
    </source>
</evidence>
<comment type="catalytic activity">
    <reaction evidence="1">
        <text>ATP + protein L-histidine = ADP + protein N-phospho-L-histidine.</text>
        <dbReference type="EC" id="2.7.13.3"/>
    </reaction>
</comment>
<evidence type="ECO:0000256" key="9">
    <source>
        <dbReference type="ARBA" id="ARBA00023012"/>
    </source>
</evidence>
<dbReference type="InterPro" id="IPR036097">
    <property type="entry name" value="HisK_dim/P_sf"/>
</dbReference>
<evidence type="ECO:0000313" key="15">
    <source>
        <dbReference type="Proteomes" id="UP001249240"/>
    </source>
</evidence>
<dbReference type="GO" id="GO:0000155">
    <property type="term" value="F:phosphorelay sensor kinase activity"/>
    <property type="evidence" value="ECO:0007669"/>
    <property type="project" value="InterPro"/>
</dbReference>
<dbReference type="InterPro" id="IPR003661">
    <property type="entry name" value="HisK_dim/P_dom"/>
</dbReference>
<dbReference type="Proteomes" id="UP001249240">
    <property type="component" value="Unassembled WGS sequence"/>
</dbReference>
<dbReference type="CDD" id="cd00082">
    <property type="entry name" value="HisKA"/>
    <property type="match status" value="1"/>
</dbReference>
<dbReference type="SMART" id="SM00304">
    <property type="entry name" value="HAMP"/>
    <property type="match status" value="1"/>
</dbReference>
<dbReference type="Gene3D" id="6.10.340.10">
    <property type="match status" value="1"/>
</dbReference>
<dbReference type="PROSITE" id="PS50109">
    <property type="entry name" value="HIS_KIN"/>
    <property type="match status" value="1"/>
</dbReference>
<dbReference type="PANTHER" id="PTHR45436">
    <property type="entry name" value="SENSOR HISTIDINE KINASE YKOH"/>
    <property type="match status" value="1"/>
</dbReference>
<comment type="caution">
    <text evidence="14">The sequence shown here is derived from an EMBL/GenBank/DDBJ whole genome shotgun (WGS) entry which is preliminary data.</text>
</comment>
<dbReference type="SUPFAM" id="SSF47384">
    <property type="entry name" value="Homodimeric domain of signal transducing histidine kinase"/>
    <property type="match status" value="1"/>
</dbReference>
<dbReference type="Pfam" id="PF00672">
    <property type="entry name" value="HAMP"/>
    <property type="match status" value="1"/>
</dbReference>
<evidence type="ECO:0000256" key="2">
    <source>
        <dbReference type="ARBA" id="ARBA00004370"/>
    </source>
</evidence>
<dbReference type="RefSeq" id="WP_010743475.1">
    <property type="nucleotide sequence ID" value="NZ_BAAAXM010000027.1"/>
</dbReference>
<evidence type="ECO:0000259" key="13">
    <source>
        <dbReference type="PROSITE" id="PS50885"/>
    </source>
</evidence>
<dbReference type="SUPFAM" id="SSF55874">
    <property type="entry name" value="ATPase domain of HSP90 chaperone/DNA topoisomerase II/histidine kinase"/>
    <property type="match status" value="1"/>
</dbReference>
<feature type="transmembrane region" description="Helical" evidence="11">
    <location>
        <begin position="157"/>
        <end position="180"/>
    </location>
</feature>
<evidence type="ECO:0000256" key="8">
    <source>
        <dbReference type="ARBA" id="ARBA00022989"/>
    </source>
</evidence>
<dbReference type="Gene3D" id="3.30.565.10">
    <property type="entry name" value="Histidine kinase-like ATPase, C-terminal domain"/>
    <property type="match status" value="1"/>
</dbReference>
<reference evidence="14" key="1">
    <citation type="submission" date="2023-03" db="EMBL/GenBank/DDBJ databases">
        <authorList>
            <person name="Shen W."/>
            <person name="Cai J."/>
        </authorList>
    </citation>
    <scope>NUCLEOTIDE SEQUENCE</scope>
    <source>
        <strain evidence="14">B646-2</strain>
    </source>
</reference>
<accession>A0AAW8SYX6</accession>
<keyword evidence="11" id="KW-0472">Membrane</keyword>
<keyword evidence="6 11" id="KW-0812">Transmembrane</keyword>
<evidence type="ECO:0000259" key="12">
    <source>
        <dbReference type="PROSITE" id="PS50109"/>
    </source>
</evidence>
<dbReference type="EC" id="2.7.13.3" evidence="3"/>
<gene>
    <name evidence="14" type="ORF">P7D78_12865</name>
</gene>
<evidence type="ECO:0000256" key="5">
    <source>
        <dbReference type="ARBA" id="ARBA00022679"/>
    </source>
</evidence>
<sequence>MSLRKNSLTRVFIQRVAIIFALILLVLTLFYRWGFPTYYYWKMEQPVKEAQKLIQNGKKKEISDELVVIALDNSGTPSEEELTNDITFRLSKEGIALHRFWVDKTTIHGVQQGQSVQRLYNQTRQRNDFYTVFFSEGNQFYLVGTSIPDFQAAVRTLFPILIAATVLFLLLLFALIILLVRNQIIQPIRRLEQTTRNISKLNFTDSDNQEENELGQLSQSINQMKRSLQQHEMEMLERNDQLKAFSSNLAHELKTPLSIMQLLVDGEQMGLENPAFLEDIDQQLLNMNALVTNLLAYSQQMKETIQFERINISSLLEKEVAQERLIDQTFQIDLKAEACELETNPQLLSIVLTNLLTNSMKYSLDKQVKITGNKQDSQYQIMFENRANPLSQQQFSHLKEPFVVGEKSRNSHLSGTGLGLSIVEQTLRLIGGEFKLRQENYSFLATIVLPIQQTAQ</sequence>
<feature type="coiled-coil region" evidence="10">
    <location>
        <begin position="214"/>
        <end position="241"/>
    </location>
</feature>
<dbReference type="EMBL" id="JARPXM010000013">
    <property type="protein sequence ID" value="MDT2539019.1"/>
    <property type="molecule type" value="Genomic_DNA"/>
</dbReference>
<keyword evidence="7 14" id="KW-0418">Kinase</keyword>
<dbReference type="InterPro" id="IPR036890">
    <property type="entry name" value="HATPase_C_sf"/>
</dbReference>
<organism evidence="14 15">
    <name type="scientific">Enterococcus raffinosus</name>
    <dbReference type="NCBI Taxonomy" id="71452"/>
    <lineage>
        <taxon>Bacteria</taxon>
        <taxon>Bacillati</taxon>
        <taxon>Bacillota</taxon>
        <taxon>Bacilli</taxon>
        <taxon>Lactobacillales</taxon>
        <taxon>Enterococcaceae</taxon>
        <taxon>Enterococcus</taxon>
    </lineage>
</organism>
<feature type="transmembrane region" description="Helical" evidence="11">
    <location>
        <begin position="12"/>
        <end position="33"/>
    </location>
</feature>
<dbReference type="InterPro" id="IPR050428">
    <property type="entry name" value="TCS_sensor_his_kinase"/>
</dbReference>
<evidence type="ECO:0000256" key="1">
    <source>
        <dbReference type="ARBA" id="ARBA00000085"/>
    </source>
</evidence>
<feature type="domain" description="Histidine kinase" evidence="12">
    <location>
        <begin position="248"/>
        <end position="453"/>
    </location>
</feature>
<dbReference type="PANTHER" id="PTHR45436:SF5">
    <property type="entry name" value="SENSOR HISTIDINE KINASE TRCS"/>
    <property type="match status" value="1"/>
</dbReference>
<evidence type="ECO:0000256" key="4">
    <source>
        <dbReference type="ARBA" id="ARBA00022553"/>
    </source>
</evidence>
<name>A0AAW8SYX6_9ENTE</name>
<evidence type="ECO:0000313" key="14">
    <source>
        <dbReference type="EMBL" id="MDT2539019.1"/>
    </source>
</evidence>
<dbReference type="SUPFAM" id="SSF158472">
    <property type="entry name" value="HAMP domain-like"/>
    <property type="match status" value="1"/>
</dbReference>
<dbReference type="SMART" id="SM00387">
    <property type="entry name" value="HATPase_c"/>
    <property type="match status" value="1"/>
</dbReference>
<keyword evidence="4" id="KW-0597">Phosphoprotein</keyword>
<dbReference type="Pfam" id="PF00512">
    <property type="entry name" value="HisKA"/>
    <property type="match status" value="1"/>
</dbReference>
<evidence type="ECO:0000256" key="11">
    <source>
        <dbReference type="SAM" id="Phobius"/>
    </source>
</evidence>
<dbReference type="GO" id="GO:0005886">
    <property type="term" value="C:plasma membrane"/>
    <property type="evidence" value="ECO:0007669"/>
    <property type="project" value="TreeGrafter"/>
</dbReference>
<dbReference type="Gene3D" id="1.10.287.130">
    <property type="match status" value="1"/>
</dbReference>
<dbReference type="InterPro" id="IPR005467">
    <property type="entry name" value="His_kinase_dom"/>
</dbReference>
<evidence type="ECO:0000256" key="6">
    <source>
        <dbReference type="ARBA" id="ARBA00022692"/>
    </source>
</evidence>
<evidence type="ECO:0000256" key="10">
    <source>
        <dbReference type="SAM" id="Coils"/>
    </source>
</evidence>
<dbReference type="InterPro" id="IPR003594">
    <property type="entry name" value="HATPase_dom"/>
</dbReference>
<comment type="subcellular location">
    <subcellularLocation>
        <location evidence="2">Membrane</location>
    </subcellularLocation>
</comment>
<keyword evidence="10" id="KW-0175">Coiled coil</keyword>
<protein>
    <recommendedName>
        <fullName evidence="3">histidine kinase</fullName>
        <ecNumber evidence="3">2.7.13.3</ecNumber>
    </recommendedName>
</protein>
<keyword evidence="9" id="KW-0902">Two-component regulatory system</keyword>
<dbReference type="Pfam" id="PF02518">
    <property type="entry name" value="HATPase_c"/>
    <property type="match status" value="1"/>
</dbReference>
<proteinExistence type="predicted"/>
<dbReference type="InterPro" id="IPR003660">
    <property type="entry name" value="HAMP_dom"/>
</dbReference>
<keyword evidence="8 11" id="KW-1133">Transmembrane helix</keyword>
<dbReference type="CDD" id="cd06225">
    <property type="entry name" value="HAMP"/>
    <property type="match status" value="1"/>
</dbReference>